<comment type="caution">
    <text evidence="1">The sequence shown here is derived from an EMBL/GenBank/DDBJ whole genome shotgun (WGS) entry which is preliminary data.</text>
</comment>
<reference evidence="1" key="1">
    <citation type="journal article" date="2014" name="Front. Microbiol.">
        <title>High frequency of phylogenetically diverse reductive dehalogenase-homologous genes in deep subseafloor sedimentary metagenomes.</title>
        <authorList>
            <person name="Kawai M."/>
            <person name="Futagami T."/>
            <person name="Toyoda A."/>
            <person name="Takaki Y."/>
            <person name="Nishi S."/>
            <person name="Hori S."/>
            <person name="Arai W."/>
            <person name="Tsubouchi T."/>
            <person name="Morono Y."/>
            <person name="Uchiyama I."/>
            <person name="Ito T."/>
            <person name="Fujiyama A."/>
            <person name="Inagaki F."/>
            <person name="Takami H."/>
        </authorList>
    </citation>
    <scope>NUCLEOTIDE SEQUENCE</scope>
    <source>
        <strain evidence="1">Expedition CK06-06</strain>
    </source>
</reference>
<protein>
    <submittedName>
        <fullName evidence="1">Uncharacterized protein</fullName>
    </submittedName>
</protein>
<feature type="non-terminal residue" evidence="1">
    <location>
        <position position="1"/>
    </location>
</feature>
<feature type="non-terminal residue" evidence="1">
    <location>
        <position position="400"/>
    </location>
</feature>
<accession>X0SFM8</accession>
<name>X0SFM8_9ZZZZ</name>
<proteinExistence type="predicted"/>
<sequence>PVLGRAGRAARRPSYGAAWLALSDSTPRALIARLFVSQDVANLADLWGQFARWAKTPACAAFRRELGVKAPQGRTNLRDLLGVSDAPSPGGAEAPLVWEGGRPAVFANGALVAPGSPLAGATREQIEAATGLEYDLLEGLVDLGGGDDPVVRKAYGTRTVTPVGVEGKRAERPLWRNKTALLGKVAPLVDRVLRLWAHRHGVGAGTWLIGGTTERPWGAASLLLTLYAAITMDGASSRCGISPALGLSQDSLRSSLRSFCENGGWNLLAQSFPGLSPPEVRAAGEALLRSTGQVPYLDPRVVHGLCEAWASTGSAAWGRPGGAVSIVLVDRSGFVIPSSAGGYVCSGAPPGAPSRTVVVYLHPPTFLPSPEGHGPAYRHCSLVFLEKPGQTAQTMFPQGG</sequence>
<dbReference type="AlphaFoldDB" id="X0SFM8"/>
<dbReference type="EMBL" id="BARS01007205">
    <property type="protein sequence ID" value="GAF79809.1"/>
    <property type="molecule type" value="Genomic_DNA"/>
</dbReference>
<organism evidence="1">
    <name type="scientific">marine sediment metagenome</name>
    <dbReference type="NCBI Taxonomy" id="412755"/>
    <lineage>
        <taxon>unclassified sequences</taxon>
        <taxon>metagenomes</taxon>
        <taxon>ecological metagenomes</taxon>
    </lineage>
</organism>
<gene>
    <name evidence="1" type="ORF">S01H1_13916</name>
</gene>
<evidence type="ECO:0000313" key="1">
    <source>
        <dbReference type="EMBL" id="GAF79809.1"/>
    </source>
</evidence>